<name>A0A9D5HC71_9LILI</name>
<feature type="compositionally biased region" description="Polar residues" evidence="3">
    <location>
        <begin position="183"/>
        <end position="196"/>
    </location>
</feature>
<dbReference type="PROSITE" id="PS50002">
    <property type="entry name" value="SH3"/>
    <property type="match status" value="1"/>
</dbReference>
<feature type="region of interest" description="Disordered" evidence="3">
    <location>
        <begin position="177"/>
        <end position="196"/>
    </location>
</feature>
<dbReference type="PRINTS" id="PR00499">
    <property type="entry name" value="P67PHOX"/>
</dbReference>
<dbReference type="SUPFAM" id="SSF103657">
    <property type="entry name" value="BAR/IMD domain-like"/>
    <property type="match status" value="1"/>
</dbReference>
<gene>
    <name evidence="5" type="ORF">J5N97_018896</name>
</gene>
<evidence type="ECO:0000259" key="4">
    <source>
        <dbReference type="PROSITE" id="PS50002"/>
    </source>
</evidence>
<keyword evidence="6" id="KW-1185">Reference proteome</keyword>
<evidence type="ECO:0000313" key="5">
    <source>
        <dbReference type="EMBL" id="KAJ0970937.1"/>
    </source>
</evidence>
<dbReference type="InterPro" id="IPR050384">
    <property type="entry name" value="Endophilin_SH3RF"/>
</dbReference>
<dbReference type="SMART" id="SM00326">
    <property type="entry name" value="SH3"/>
    <property type="match status" value="1"/>
</dbReference>
<dbReference type="OrthoDB" id="19092at2759"/>
<evidence type="ECO:0000313" key="6">
    <source>
        <dbReference type="Proteomes" id="UP001085076"/>
    </source>
</evidence>
<dbReference type="SUPFAM" id="SSF50044">
    <property type="entry name" value="SH3-domain"/>
    <property type="match status" value="1"/>
</dbReference>
<dbReference type="PANTHER" id="PTHR14167">
    <property type="entry name" value="SH3 DOMAIN-CONTAINING"/>
    <property type="match status" value="1"/>
</dbReference>
<dbReference type="InterPro" id="IPR001452">
    <property type="entry name" value="SH3_domain"/>
</dbReference>
<evidence type="ECO:0000256" key="3">
    <source>
        <dbReference type="SAM" id="MobiDB-lite"/>
    </source>
</evidence>
<dbReference type="EMBL" id="JAGGNH010000005">
    <property type="protein sequence ID" value="KAJ0970937.1"/>
    <property type="molecule type" value="Genomic_DNA"/>
</dbReference>
<dbReference type="PANTHER" id="PTHR14167:SF30">
    <property type="entry name" value="SH3 DOMAIN-CONTAINING PROTEIN 1"/>
    <property type="match status" value="1"/>
</dbReference>
<dbReference type="Gene3D" id="1.20.1270.60">
    <property type="entry name" value="Arfaptin homology (AH) domain/BAR domain"/>
    <property type="match status" value="1"/>
</dbReference>
<dbReference type="Pfam" id="PF14604">
    <property type="entry name" value="SH3_9"/>
    <property type="match status" value="1"/>
</dbReference>
<keyword evidence="1 2" id="KW-0728">SH3 domain</keyword>
<dbReference type="InterPro" id="IPR027267">
    <property type="entry name" value="AH/BAR_dom_sf"/>
</dbReference>
<dbReference type="Gene3D" id="2.30.30.40">
    <property type="entry name" value="SH3 Domains"/>
    <property type="match status" value="1"/>
</dbReference>
<dbReference type="AlphaFoldDB" id="A0A9D5HC71"/>
<reference evidence="5" key="2">
    <citation type="journal article" date="2022" name="Hortic Res">
        <title>The genome of Dioscorea zingiberensis sheds light on the biosynthesis, origin and evolution of the medicinally important diosgenin saponins.</title>
        <authorList>
            <person name="Li Y."/>
            <person name="Tan C."/>
            <person name="Li Z."/>
            <person name="Guo J."/>
            <person name="Li S."/>
            <person name="Chen X."/>
            <person name="Wang C."/>
            <person name="Dai X."/>
            <person name="Yang H."/>
            <person name="Song W."/>
            <person name="Hou L."/>
            <person name="Xu J."/>
            <person name="Tong Z."/>
            <person name="Xu A."/>
            <person name="Yuan X."/>
            <person name="Wang W."/>
            <person name="Yang Q."/>
            <person name="Chen L."/>
            <person name="Sun Z."/>
            <person name="Wang K."/>
            <person name="Pan B."/>
            <person name="Chen J."/>
            <person name="Bao Y."/>
            <person name="Liu F."/>
            <person name="Qi X."/>
            <person name="Gang D.R."/>
            <person name="Wen J."/>
            <person name="Li J."/>
        </authorList>
    </citation>
    <scope>NUCLEOTIDE SEQUENCE</scope>
    <source>
        <strain evidence="5">Dzin_1.0</strain>
    </source>
</reference>
<dbReference type="Proteomes" id="UP001085076">
    <property type="component" value="Miscellaneous, Linkage group lg05"/>
</dbReference>
<dbReference type="InterPro" id="IPR036028">
    <property type="entry name" value="SH3-like_dom_sf"/>
</dbReference>
<accession>A0A9D5HC71</accession>
<organism evidence="5 6">
    <name type="scientific">Dioscorea zingiberensis</name>
    <dbReference type="NCBI Taxonomy" id="325984"/>
    <lineage>
        <taxon>Eukaryota</taxon>
        <taxon>Viridiplantae</taxon>
        <taxon>Streptophyta</taxon>
        <taxon>Embryophyta</taxon>
        <taxon>Tracheophyta</taxon>
        <taxon>Spermatophyta</taxon>
        <taxon>Magnoliopsida</taxon>
        <taxon>Liliopsida</taxon>
        <taxon>Dioscoreales</taxon>
        <taxon>Dioscoreaceae</taxon>
        <taxon>Dioscorea</taxon>
    </lineage>
</organism>
<reference evidence="5" key="1">
    <citation type="submission" date="2021-03" db="EMBL/GenBank/DDBJ databases">
        <authorList>
            <person name="Li Z."/>
            <person name="Yang C."/>
        </authorList>
    </citation>
    <scope>NUCLEOTIDE SEQUENCE</scope>
    <source>
        <strain evidence="5">Dzin_1.0</strain>
        <tissue evidence="5">Leaf</tissue>
    </source>
</reference>
<proteinExistence type="predicted"/>
<feature type="domain" description="SH3" evidence="4">
    <location>
        <begin position="299"/>
        <end position="358"/>
    </location>
</feature>
<protein>
    <recommendedName>
        <fullName evidence="4">SH3 domain-containing protein</fullName>
    </recommendedName>
</protein>
<comment type="caution">
    <text evidence="5">The sequence shown here is derived from an EMBL/GenBank/DDBJ whole genome shotgun (WGS) entry which is preliminary data.</text>
</comment>
<evidence type="ECO:0000256" key="2">
    <source>
        <dbReference type="PROSITE-ProRule" id="PRU00192"/>
    </source>
</evidence>
<sequence length="371" mass="41868">MEAIRKQASKLKEQVAKQQQAVIKQFSGRFAHGYAIADEAERLCYEKLQMLFNSTRAAKHFQRDITRGVEGFISISSKQMEIVRKLAEDCCKYGSEYQNYGFALAKASLDFGTSHRLMEKEREQLLRVLGDQVFEPLRTMIMSAPLDDARHLTYHYERIRQEVETQTTEVIRRQLKAREAGASTDSNNKLQNAESKLSELRTTLSALGREATAAMVSVETQQQQITFEKLLAVVDAERSYHHNVADILDKLHDEMVSAKNNTEHTSQLTAVMTSTSTQIEKQDLKYTQPSDLPANGHGTLYFIAEVIHPFDAQSEGELSLVVGDYVVVRQVAQNGWSEGECKGKAGWFPSAYIERRDKAPASKVIDARQPS</sequence>
<evidence type="ECO:0000256" key="1">
    <source>
        <dbReference type="ARBA" id="ARBA00022443"/>
    </source>
</evidence>